<reference evidence="3" key="1">
    <citation type="journal article" date="2019" name="bioRxiv">
        <title>The Genome of the Zebra Mussel, Dreissena polymorpha: A Resource for Invasive Species Research.</title>
        <authorList>
            <person name="McCartney M.A."/>
            <person name="Auch B."/>
            <person name="Kono T."/>
            <person name="Mallez S."/>
            <person name="Zhang Y."/>
            <person name="Obille A."/>
            <person name="Becker A."/>
            <person name="Abrahante J.E."/>
            <person name="Garbe J."/>
            <person name="Badalamenti J.P."/>
            <person name="Herman A."/>
            <person name="Mangelson H."/>
            <person name="Liachko I."/>
            <person name="Sullivan S."/>
            <person name="Sone E.D."/>
            <person name="Koren S."/>
            <person name="Silverstein K.A.T."/>
            <person name="Beckman K.B."/>
            <person name="Gohl D.M."/>
        </authorList>
    </citation>
    <scope>NUCLEOTIDE SEQUENCE</scope>
    <source>
        <strain evidence="3">Duluth1</strain>
        <tissue evidence="3">Whole animal</tissue>
    </source>
</reference>
<dbReference type="PANTHER" id="PTHR11119">
    <property type="entry name" value="XANTHINE-URACIL / VITAMIN C PERMEASE FAMILY MEMBER"/>
    <property type="match status" value="1"/>
</dbReference>
<feature type="transmembrane region" description="Helical" evidence="2">
    <location>
        <begin position="30"/>
        <end position="51"/>
    </location>
</feature>
<dbReference type="AlphaFoldDB" id="A0A9D4GLD9"/>
<dbReference type="Proteomes" id="UP000828390">
    <property type="component" value="Unassembled WGS sequence"/>
</dbReference>
<name>A0A9D4GLD9_DREPO</name>
<feature type="transmembrane region" description="Helical" evidence="2">
    <location>
        <begin position="63"/>
        <end position="83"/>
    </location>
</feature>
<keyword evidence="4" id="KW-1185">Reference proteome</keyword>
<gene>
    <name evidence="3" type="ORF">DPMN_144589</name>
</gene>
<evidence type="ECO:0000256" key="1">
    <source>
        <dbReference type="ARBA" id="ARBA00008821"/>
    </source>
</evidence>
<comment type="similarity">
    <text evidence="1">Belongs to the nucleobase:cation symporter-2 (NCS2) (TC 2.A.40) family.</text>
</comment>
<dbReference type="EMBL" id="JAIWYP010000006">
    <property type="protein sequence ID" value="KAH3816047.1"/>
    <property type="molecule type" value="Genomic_DNA"/>
</dbReference>
<keyword evidence="2" id="KW-0812">Transmembrane</keyword>
<accession>A0A9D4GLD9</accession>
<organism evidence="3 4">
    <name type="scientific">Dreissena polymorpha</name>
    <name type="common">Zebra mussel</name>
    <name type="synonym">Mytilus polymorpha</name>
    <dbReference type="NCBI Taxonomy" id="45954"/>
    <lineage>
        <taxon>Eukaryota</taxon>
        <taxon>Metazoa</taxon>
        <taxon>Spiralia</taxon>
        <taxon>Lophotrochozoa</taxon>
        <taxon>Mollusca</taxon>
        <taxon>Bivalvia</taxon>
        <taxon>Autobranchia</taxon>
        <taxon>Heteroconchia</taxon>
        <taxon>Euheterodonta</taxon>
        <taxon>Imparidentia</taxon>
        <taxon>Neoheterodontei</taxon>
        <taxon>Myida</taxon>
        <taxon>Dreissenoidea</taxon>
        <taxon>Dreissenidae</taxon>
        <taxon>Dreissena</taxon>
    </lineage>
</organism>
<reference evidence="3" key="2">
    <citation type="submission" date="2020-11" db="EMBL/GenBank/DDBJ databases">
        <authorList>
            <person name="McCartney M.A."/>
            <person name="Auch B."/>
            <person name="Kono T."/>
            <person name="Mallez S."/>
            <person name="Becker A."/>
            <person name="Gohl D.M."/>
            <person name="Silverstein K.A.T."/>
            <person name="Koren S."/>
            <person name="Bechman K.B."/>
            <person name="Herman A."/>
            <person name="Abrahante J.E."/>
            <person name="Garbe J."/>
        </authorList>
    </citation>
    <scope>NUCLEOTIDE SEQUENCE</scope>
    <source>
        <strain evidence="3">Duluth1</strain>
        <tissue evidence="3">Whole animal</tissue>
    </source>
</reference>
<protein>
    <submittedName>
        <fullName evidence="3">Uncharacterized protein</fullName>
    </submittedName>
</protein>
<comment type="caution">
    <text evidence="3">The sequence shown here is derived from an EMBL/GenBank/DDBJ whole genome shotgun (WGS) entry which is preliminary data.</text>
</comment>
<sequence>MQQAILSGLQYKVNDNPPWITTILLGFQHYLMLLSSNLATPGLMASIICAVNIPETMHVRSILLGNMIFACGLSTLVQTVFGVR</sequence>
<keyword evidence="2" id="KW-1133">Transmembrane helix</keyword>
<proteinExistence type="inferred from homology"/>
<evidence type="ECO:0000256" key="2">
    <source>
        <dbReference type="SAM" id="Phobius"/>
    </source>
</evidence>
<evidence type="ECO:0000313" key="3">
    <source>
        <dbReference type="EMBL" id="KAH3816047.1"/>
    </source>
</evidence>
<keyword evidence="2" id="KW-0472">Membrane</keyword>
<evidence type="ECO:0000313" key="4">
    <source>
        <dbReference type="Proteomes" id="UP000828390"/>
    </source>
</evidence>